<organism evidence="7 8">
    <name type="scientific">Mycena metata</name>
    <dbReference type="NCBI Taxonomy" id="1033252"/>
    <lineage>
        <taxon>Eukaryota</taxon>
        <taxon>Fungi</taxon>
        <taxon>Dikarya</taxon>
        <taxon>Basidiomycota</taxon>
        <taxon>Agaricomycotina</taxon>
        <taxon>Agaricomycetes</taxon>
        <taxon>Agaricomycetidae</taxon>
        <taxon>Agaricales</taxon>
        <taxon>Marasmiineae</taxon>
        <taxon>Mycenaceae</taxon>
        <taxon>Mycena</taxon>
    </lineage>
</organism>
<sequence>MSGVLTSIIGDITDAFSPASAIGPLAPASTTLAGQTASVLGANPVFTLHTLPGPGPPPTTEISSTASQTGVPTDSSSSTSLLPTSTSSPTLDQATEIPTSTNASFTPTSTANVNLSANSATSFIKTHAVIIGVAAGLGLLVALLLIYVITRVVRTRRQRRLDHELDVSFDQLEHTRRTIGATRNISPRGMPSMDDKSHSLYSDKSSYPQPPLEHYQYSYDLPQSNDLAPREYVSDVGAAELGAASSTMRRPEPALTGQLQTVQAYGSMPAQSLVRAQSQSAAVYGRSPSPGQYLSPYPPPSPTQPPGLSPTTDMPLSPLPNPYGDHDGNGPSYVSPVPPPSSPSTLSAEMSPPAYNPRSPGLPNPYGE</sequence>
<evidence type="ECO:0000256" key="5">
    <source>
        <dbReference type="SAM" id="MobiDB-lite"/>
    </source>
</evidence>
<reference evidence="7" key="1">
    <citation type="submission" date="2023-03" db="EMBL/GenBank/DDBJ databases">
        <title>Massive genome expansion in bonnet fungi (Mycena s.s.) driven by repeated elements and novel gene families across ecological guilds.</title>
        <authorList>
            <consortium name="Lawrence Berkeley National Laboratory"/>
            <person name="Harder C.B."/>
            <person name="Miyauchi S."/>
            <person name="Viragh M."/>
            <person name="Kuo A."/>
            <person name="Thoen E."/>
            <person name="Andreopoulos B."/>
            <person name="Lu D."/>
            <person name="Skrede I."/>
            <person name="Drula E."/>
            <person name="Henrissat B."/>
            <person name="Morin E."/>
            <person name="Kohler A."/>
            <person name="Barry K."/>
            <person name="LaButti K."/>
            <person name="Morin E."/>
            <person name="Salamov A."/>
            <person name="Lipzen A."/>
            <person name="Mereny Z."/>
            <person name="Hegedus B."/>
            <person name="Baldrian P."/>
            <person name="Stursova M."/>
            <person name="Weitz H."/>
            <person name="Taylor A."/>
            <person name="Grigoriev I.V."/>
            <person name="Nagy L.G."/>
            <person name="Martin F."/>
            <person name="Kauserud H."/>
        </authorList>
    </citation>
    <scope>NUCLEOTIDE SEQUENCE</scope>
    <source>
        <strain evidence="7">CBHHK182m</strain>
    </source>
</reference>
<keyword evidence="2 6" id="KW-0812">Transmembrane</keyword>
<feature type="region of interest" description="Disordered" evidence="5">
    <location>
        <begin position="48"/>
        <end position="107"/>
    </location>
</feature>
<evidence type="ECO:0000256" key="4">
    <source>
        <dbReference type="ARBA" id="ARBA00023136"/>
    </source>
</evidence>
<dbReference type="PANTHER" id="PTHR15549">
    <property type="entry name" value="PAIRED IMMUNOGLOBULIN-LIKE TYPE 2 RECEPTOR"/>
    <property type="match status" value="1"/>
</dbReference>
<dbReference type="InterPro" id="IPR051694">
    <property type="entry name" value="Immunoregulatory_rcpt-like"/>
</dbReference>
<dbReference type="Proteomes" id="UP001215598">
    <property type="component" value="Unassembled WGS sequence"/>
</dbReference>
<dbReference type="EMBL" id="JARKIB010000012">
    <property type="protein sequence ID" value="KAJ7773925.1"/>
    <property type="molecule type" value="Genomic_DNA"/>
</dbReference>
<dbReference type="PANTHER" id="PTHR15549:SF6">
    <property type="entry name" value="MID2 DOMAIN-CONTAINING PROTEIN"/>
    <property type="match status" value="1"/>
</dbReference>
<feature type="compositionally biased region" description="Polar residues" evidence="5">
    <location>
        <begin position="96"/>
        <end position="107"/>
    </location>
</feature>
<feature type="compositionally biased region" description="Polar residues" evidence="5">
    <location>
        <begin position="61"/>
        <end position="71"/>
    </location>
</feature>
<keyword evidence="8" id="KW-1185">Reference proteome</keyword>
<accession>A0AAD7K1R3</accession>
<keyword evidence="3 6" id="KW-1133">Transmembrane helix</keyword>
<name>A0AAD7K1R3_9AGAR</name>
<dbReference type="GO" id="GO:0071944">
    <property type="term" value="C:cell periphery"/>
    <property type="evidence" value="ECO:0007669"/>
    <property type="project" value="UniProtKB-ARBA"/>
</dbReference>
<evidence type="ECO:0000313" key="7">
    <source>
        <dbReference type="EMBL" id="KAJ7773925.1"/>
    </source>
</evidence>
<feature type="region of interest" description="Disordered" evidence="5">
    <location>
        <begin position="279"/>
        <end position="368"/>
    </location>
</feature>
<feature type="region of interest" description="Disordered" evidence="5">
    <location>
        <begin position="179"/>
        <end position="207"/>
    </location>
</feature>
<gene>
    <name evidence="7" type="ORF">B0H16DRAFT_114775</name>
</gene>
<comment type="caution">
    <text evidence="7">The sequence shown here is derived from an EMBL/GenBank/DDBJ whole genome shotgun (WGS) entry which is preliminary data.</text>
</comment>
<feature type="compositionally biased region" description="Low complexity" evidence="5">
    <location>
        <begin position="72"/>
        <end position="92"/>
    </location>
</feature>
<protein>
    <submittedName>
        <fullName evidence="7">Uncharacterized protein</fullName>
    </submittedName>
</protein>
<evidence type="ECO:0000313" key="8">
    <source>
        <dbReference type="Proteomes" id="UP001215598"/>
    </source>
</evidence>
<comment type="subcellular location">
    <subcellularLocation>
        <location evidence="1">Membrane</location>
        <topology evidence="1">Single-pass membrane protein</topology>
    </subcellularLocation>
</comment>
<proteinExistence type="predicted"/>
<evidence type="ECO:0000256" key="2">
    <source>
        <dbReference type="ARBA" id="ARBA00022692"/>
    </source>
</evidence>
<evidence type="ECO:0000256" key="6">
    <source>
        <dbReference type="SAM" id="Phobius"/>
    </source>
</evidence>
<feature type="transmembrane region" description="Helical" evidence="6">
    <location>
        <begin position="128"/>
        <end position="150"/>
    </location>
</feature>
<feature type="compositionally biased region" description="Pro residues" evidence="5">
    <location>
        <begin position="296"/>
        <end position="308"/>
    </location>
</feature>
<keyword evidence="4 6" id="KW-0472">Membrane</keyword>
<dbReference type="AlphaFoldDB" id="A0AAD7K1R3"/>
<evidence type="ECO:0000256" key="1">
    <source>
        <dbReference type="ARBA" id="ARBA00004167"/>
    </source>
</evidence>
<evidence type="ECO:0000256" key="3">
    <source>
        <dbReference type="ARBA" id="ARBA00022989"/>
    </source>
</evidence>
<dbReference type="GO" id="GO:0016020">
    <property type="term" value="C:membrane"/>
    <property type="evidence" value="ECO:0007669"/>
    <property type="project" value="UniProtKB-SubCell"/>
</dbReference>